<feature type="domain" description="HTH araC/xylS-type" evidence="4">
    <location>
        <begin position="281"/>
        <end position="382"/>
    </location>
</feature>
<keyword evidence="1" id="KW-0805">Transcription regulation</keyword>
<proteinExistence type="predicted"/>
<keyword evidence="2" id="KW-0238">DNA-binding</keyword>
<dbReference type="PANTHER" id="PTHR46796">
    <property type="entry name" value="HTH-TYPE TRANSCRIPTIONAL ACTIVATOR RHAS-RELATED"/>
    <property type="match status" value="1"/>
</dbReference>
<dbReference type="Pfam" id="PF14525">
    <property type="entry name" value="AraC_binding_2"/>
    <property type="match status" value="1"/>
</dbReference>
<evidence type="ECO:0000256" key="2">
    <source>
        <dbReference type="ARBA" id="ARBA00023125"/>
    </source>
</evidence>
<evidence type="ECO:0000256" key="3">
    <source>
        <dbReference type="ARBA" id="ARBA00023163"/>
    </source>
</evidence>
<evidence type="ECO:0000313" key="5">
    <source>
        <dbReference type="EMBL" id="MFB9463263.1"/>
    </source>
</evidence>
<dbReference type="SUPFAM" id="SSF46689">
    <property type="entry name" value="Homeodomain-like"/>
    <property type="match status" value="1"/>
</dbReference>
<sequence length="393" mass="42639">MRRAESRREMADPSGSAPGLITAFALLNDVGRRHGRTLRRRVYIGKNRSTACRSIRSHTRRPMNPTSMPLGRHTRFRTTDVGHAEAAAALVMSPHRLRVARPREFGARGHAVDIGCSKLAYVVYDTDVDLTAVAPMDYFTILLILRGSMHVLTEAGEARIDAGRAGVVSPGDLLRLRFAPGTVQIAAKLPREVVERAYARISAEPGPRLVFDVSAPHDSPCPHVLQLAVDTVDRCESGVLPPGVTGELERMVVTTLLLSQPHSGTRHMLRGGGTRGYRAAGLAAAAIEANLMAPLDVADLARTAGVSLRTLQDGFRSRYGEPLTTYHRNLRLDHAHRLLSEADAGGVTVAEIAIACGFLHLGRFAREYRLRQGVTPSATLHSPRDADNAARFG</sequence>
<dbReference type="InterPro" id="IPR009057">
    <property type="entry name" value="Homeodomain-like_sf"/>
</dbReference>
<organism evidence="5 6">
    <name type="scientific">Streptomyces cinereospinus</name>
    <dbReference type="NCBI Taxonomy" id="285561"/>
    <lineage>
        <taxon>Bacteria</taxon>
        <taxon>Bacillati</taxon>
        <taxon>Actinomycetota</taxon>
        <taxon>Actinomycetes</taxon>
        <taxon>Kitasatosporales</taxon>
        <taxon>Streptomycetaceae</taxon>
        <taxon>Streptomyces</taxon>
    </lineage>
</organism>
<dbReference type="InterPro" id="IPR035418">
    <property type="entry name" value="AraC-bd_2"/>
</dbReference>
<evidence type="ECO:0000259" key="4">
    <source>
        <dbReference type="PROSITE" id="PS01124"/>
    </source>
</evidence>
<accession>A0ABV5MZ17</accession>
<keyword evidence="3" id="KW-0804">Transcription</keyword>
<dbReference type="Pfam" id="PF12833">
    <property type="entry name" value="HTH_18"/>
    <property type="match status" value="1"/>
</dbReference>
<dbReference type="Proteomes" id="UP001589709">
    <property type="component" value="Unassembled WGS sequence"/>
</dbReference>
<evidence type="ECO:0000313" key="6">
    <source>
        <dbReference type="Proteomes" id="UP001589709"/>
    </source>
</evidence>
<protein>
    <submittedName>
        <fullName evidence="5">AraC family transcriptional regulator</fullName>
    </submittedName>
</protein>
<evidence type="ECO:0000256" key="1">
    <source>
        <dbReference type="ARBA" id="ARBA00023015"/>
    </source>
</evidence>
<dbReference type="PROSITE" id="PS00041">
    <property type="entry name" value="HTH_ARAC_FAMILY_1"/>
    <property type="match status" value="1"/>
</dbReference>
<dbReference type="PANTHER" id="PTHR46796:SF12">
    <property type="entry name" value="HTH-TYPE DNA-BINDING TRANSCRIPTIONAL ACTIVATOR EUTR"/>
    <property type="match status" value="1"/>
</dbReference>
<dbReference type="SMART" id="SM00342">
    <property type="entry name" value="HTH_ARAC"/>
    <property type="match status" value="1"/>
</dbReference>
<dbReference type="RefSeq" id="WP_381354726.1">
    <property type="nucleotide sequence ID" value="NZ_JBHSKK010000016.1"/>
</dbReference>
<keyword evidence="6" id="KW-1185">Reference proteome</keyword>
<dbReference type="Gene3D" id="1.10.10.60">
    <property type="entry name" value="Homeodomain-like"/>
    <property type="match status" value="1"/>
</dbReference>
<dbReference type="InterPro" id="IPR050204">
    <property type="entry name" value="AraC_XylS_family_regulators"/>
</dbReference>
<dbReference type="EMBL" id="JBHMCY010000016">
    <property type="protein sequence ID" value="MFB9463263.1"/>
    <property type="molecule type" value="Genomic_DNA"/>
</dbReference>
<gene>
    <name evidence="5" type="ORF">ACFF45_11210</name>
</gene>
<dbReference type="InterPro" id="IPR018062">
    <property type="entry name" value="HTH_AraC-typ_CS"/>
</dbReference>
<dbReference type="PROSITE" id="PS01124">
    <property type="entry name" value="HTH_ARAC_FAMILY_2"/>
    <property type="match status" value="1"/>
</dbReference>
<dbReference type="InterPro" id="IPR018060">
    <property type="entry name" value="HTH_AraC"/>
</dbReference>
<reference evidence="5 6" key="1">
    <citation type="submission" date="2024-09" db="EMBL/GenBank/DDBJ databases">
        <authorList>
            <person name="Sun Q."/>
            <person name="Mori K."/>
        </authorList>
    </citation>
    <scope>NUCLEOTIDE SEQUENCE [LARGE SCALE GENOMIC DNA]</scope>
    <source>
        <strain evidence="5 6">JCM 6917</strain>
    </source>
</reference>
<name>A0ABV5MZ17_9ACTN</name>
<comment type="caution">
    <text evidence="5">The sequence shown here is derived from an EMBL/GenBank/DDBJ whole genome shotgun (WGS) entry which is preliminary data.</text>
</comment>